<evidence type="ECO:0000256" key="9">
    <source>
        <dbReference type="ARBA" id="ARBA00023285"/>
    </source>
</evidence>
<dbReference type="GO" id="GO:0000272">
    <property type="term" value="P:polysaccharide catabolic process"/>
    <property type="evidence" value="ECO:0007669"/>
    <property type="project" value="UniProtKB-KW"/>
</dbReference>
<protein>
    <recommendedName>
        <fullName evidence="16">Chitin deacetylase 3</fullName>
        <ecNumber evidence="13">3.5.1.41</ecNumber>
    </recommendedName>
</protein>
<dbReference type="AlphaFoldDB" id="A0A0D1D1F2"/>
<evidence type="ECO:0000313" key="21">
    <source>
        <dbReference type="Proteomes" id="UP000000561"/>
    </source>
</evidence>
<feature type="region of interest" description="Disordered" evidence="17">
    <location>
        <begin position="337"/>
        <end position="391"/>
    </location>
</feature>
<evidence type="ECO:0000256" key="16">
    <source>
        <dbReference type="ARBA" id="ARBA00072867"/>
    </source>
</evidence>
<comment type="similarity">
    <text evidence="3">Belongs to the polysaccharide deacetylase family.</text>
</comment>
<organism evidence="20 21">
    <name type="scientific">Mycosarcoma maydis</name>
    <name type="common">Corn smut fungus</name>
    <name type="synonym">Ustilago maydis</name>
    <dbReference type="NCBI Taxonomy" id="5270"/>
    <lineage>
        <taxon>Eukaryota</taxon>
        <taxon>Fungi</taxon>
        <taxon>Dikarya</taxon>
        <taxon>Basidiomycota</taxon>
        <taxon>Ustilaginomycotina</taxon>
        <taxon>Ustilaginomycetes</taxon>
        <taxon>Ustilaginales</taxon>
        <taxon>Ustilaginaceae</taxon>
        <taxon>Mycosarcoma</taxon>
    </lineage>
</organism>
<evidence type="ECO:0000256" key="12">
    <source>
        <dbReference type="ARBA" id="ARBA00023326"/>
    </source>
</evidence>
<evidence type="ECO:0000256" key="11">
    <source>
        <dbReference type="ARBA" id="ARBA00023316"/>
    </source>
</evidence>
<dbReference type="GeneID" id="23561885"/>
<evidence type="ECO:0000256" key="13">
    <source>
        <dbReference type="ARBA" id="ARBA00024056"/>
    </source>
</evidence>
<dbReference type="GO" id="GO:0098552">
    <property type="term" value="C:side of membrane"/>
    <property type="evidence" value="ECO:0007669"/>
    <property type="project" value="UniProtKB-KW"/>
</dbReference>
<dbReference type="STRING" id="237631.A0A0D1D1F2"/>
<evidence type="ECO:0000256" key="8">
    <source>
        <dbReference type="ARBA" id="ARBA00023277"/>
    </source>
</evidence>
<dbReference type="PHI-base" id="PHI:11212"/>
<keyword evidence="7" id="KW-0146">Chitin degradation</keyword>
<dbReference type="VEuPathDB" id="FungiDB:UMAG_00638"/>
<dbReference type="InParanoid" id="A0A0D1D1F2"/>
<evidence type="ECO:0000256" key="15">
    <source>
        <dbReference type="ARBA" id="ARBA00060132"/>
    </source>
</evidence>
<dbReference type="InterPro" id="IPR011330">
    <property type="entry name" value="Glyco_hydro/deAcase_b/a-brl"/>
</dbReference>
<dbReference type="InterPro" id="IPR050248">
    <property type="entry name" value="Polysacc_deacetylase_ArnD"/>
</dbReference>
<feature type="compositionally biased region" description="Low complexity" evidence="17">
    <location>
        <begin position="346"/>
        <end position="391"/>
    </location>
</feature>
<dbReference type="PROSITE" id="PS51677">
    <property type="entry name" value="NODB"/>
    <property type="match status" value="1"/>
</dbReference>
<evidence type="ECO:0000256" key="18">
    <source>
        <dbReference type="SAM" id="SignalP"/>
    </source>
</evidence>
<comment type="cofactor">
    <cofactor evidence="1">
        <name>Co(2+)</name>
        <dbReference type="ChEBI" id="CHEBI:48828"/>
    </cofactor>
</comment>
<sequence>MLRLLLLATLAGSALAGDFTVKILPRQASSVGSYPPPLAIPTADQTPKEWLDALDAAIAAGKIPNIAPALNQGGSPVYQNNEGNDPNTCSWTATKCVSKTDIVNAPPSHMTIGFDDGPTENSGDLYDFLSQHNQSATHFMIGSNVLINSQQFDQAVKQGNQHFAVHTWSHQLCSTLTNQQLVAELGWTMQIIADKSGGYIPRFWRPPQGDVDNRVRAIAEEIFGLTNVLWNHDTNDWCLNDQGGSACPGEVPGQDYASVAAAAAAGIHGPKENGLIMLEHELTHASISVFKNYYPSLGGLGWIVDNVADVFEMPWYKNAWDDSTPLQNGTVLQTFQLGANPNDENSSSSSAAPSSTSATTTSSTDTSTATSTPTHSGSRSDASSRTSPTAAVKQGIATSGASSFVPATFGLASFAAAVAFVATLL</sequence>
<evidence type="ECO:0000256" key="6">
    <source>
        <dbReference type="ARBA" id="ARBA00022685"/>
    </source>
</evidence>
<dbReference type="PHI-base" id="PHI:11213"/>
<evidence type="ECO:0000256" key="3">
    <source>
        <dbReference type="ARBA" id="ARBA00010973"/>
    </source>
</evidence>
<evidence type="ECO:0000256" key="14">
    <source>
        <dbReference type="ARBA" id="ARBA00048494"/>
    </source>
</evidence>
<dbReference type="Pfam" id="PF01522">
    <property type="entry name" value="Polysacc_deac_1"/>
    <property type="match status" value="1"/>
</dbReference>
<comment type="subcellular location">
    <subcellularLocation>
        <location evidence="2">Cell membrane</location>
        <topology evidence="2">Lipid-anchor</topology>
        <topology evidence="2">GPI-anchor</topology>
    </subcellularLocation>
</comment>
<feature type="signal peptide" evidence="18">
    <location>
        <begin position="1"/>
        <end position="16"/>
    </location>
</feature>
<proteinExistence type="inferred from homology"/>
<dbReference type="OMA" id="NDWCLND"/>
<dbReference type="GO" id="GO:0071555">
    <property type="term" value="P:cell wall organization"/>
    <property type="evidence" value="ECO:0007669"/>
    <property type="project" value="UniProtKB-KW"/>
</dbReference>
<keyword evidence="4" id="KW-0336">GPI-anchor</keyword>
<dbReference type="OrthoDB" id="407355at2759"/>
<keyword evidence="12" id="KW-0624">Polysaccharide degradation</keyword>
<evidence type="ECO:0000256" key="4">
    <source>
        <dbReference type="ARBA" id="ARBA00022622"/>
    </source>
</evidence>
<dbReference type="FunFam" id="3.20.20.370:FF:000009">
    <property type="entry name" value="Chitin deacetylase"/>
    <property type="match status" value="1"/>
</dbReference>
<evidence type="ECO:0000259" key="19">
    <source>
        <dbReference type="PROSITE" id="PS51677"/>
    </source>
</evidence>
<keyword evidence="18" id="KW-0732">Signal</keyword>
<dbReference type="SUPFAM" id="SSF88713">
    <property type="entry name" value="Glycoside hydrolase/deacetylase"/>
    <property type="match status" value="1"/>
</dbReference>
<keyword evidence="8" id="KW-0119">Carbohydrate metabolism</keyword>
<dbReference type="SMR" id="A0A0D1D1F2"/>
<dbReference type="GO" id="GO:0006032">
    <property type="term" value="P:chitin catabolic process"/>
    <property type="evidence" value="ECO:0007669"/>
    <property type="project" value="UniProtKB-KW"/>
</dbReference>
<reference evidence="20 21" key="1">
    <citation type="journal article" date="2006" name="Nature">
        <title>Insights from the genome of the biotrophic fungal plant pathogen Ustilago maydis.</title>
        <authorList>
            <person name="Kamper J."/>
            <person name="Kahmann R."/>
            <person name="Bolker M."/>
            <person name="Ma L.J."/>
            <person name="Brefort T."/>
            <person name="Saville B.J."/>
            <person name="Banuett F."/>
            <person name="Kronstad J.W."/>
            <person name="Gold S.E."/>
            <person name="Muller O."/>
            <person name="Perlin M.H."/>
            <person name="Wosten H.A."/>
            <person name="de Vries R."/>
            <person name="Ruiz-Herrera J."/>
            <person name="Reynaga-Pena C.G."/>
            <person name="Snetselaar K."/>
            <person name="McCann M."/>
            <person name="Perez-Martin J."/>
            <person name="Feldbrugge M."/>
            <person name="Basse C.W."/>
            <person name="Steinberg G."/>
            <person name="Ibeas J.I."/>
            <person name="Holloman W."/>
            <person name="Guzman P."/>
            <person name="Farman M."/>
            <person name="Stajich J.E."/>
            <person name="Sentandreu R."/>
            <person name="Gonzalez-Prieto J.M."/>
            <person name="Kennell J.C."/>
            <person name="Molina L."/>
            <person name="Schirawski J."/>
            <person name="Mendoza-Mendoza A."/>
            <person name="Greilinger D."/>
            <person name="Munch K."/>
            <person name="Rossel N."/>
            <person name="Scherer M."/>
            <person name="Vranes M."/>
            <person name="Ladendorf O."/>
            <person name="Vincon V."/>
            <person name="Fuchs U."/>
            <person name="Sandrock B."/>
            <person name="Meng S."/>
            <person name="Ho E.C."/>
            <person name="Cahill M.J."/>
            <person name="Boyce K.J."/>
            <person name="Klose J."/>
            <person name="Klosterman S.J."/>
            <person name="Deelstra H.J."/>
            <person name="Ortiz-Castellanos L."/>
            <person name="Li W."/>
            <person name="Sanchez-Alonso P."/>
            <person name="Schreier P.H."/>
            <person name="Hauser-Hahn I."/>
            <person name="Vaupel M."/>
            <person name="Koopmann E."/>
            <person name="Friedrich G."/>
            <person name="Voss H."/>
            <person name="Schluter T."/>
            <person name="Margolis J."/>
            <person name="Platt D."/>
            <person name="Swimmer C."/>
            <person name="Gnirke A."/>
            <person name="Chen F."/>
            <person name="Vysotskaia V."/>
            <person name="Mannhaupt G."/>
            <person name="Guldener U."/>
            <person name="Munsterkotter M."/>
            <person name="Haase D."/>
            <person name="Oesterheld M."/>
            <person name="Mewes H.W."/>
            <person name="Mauceli E.W."/>
            <person name="DeCaprio D."/>
            <person name="Wade C.M."/>
            <person name="Butler J."/>
            <person name="Young S."/>
            <person name="Jaffe D.B."/>
            <person name="Calvo S."/>
            <person name="Nusbaum C."/>
            <person name="Galagan J."/>
            <person name="Birren B.W."/>
        </authorList>
    </citation>
    <scope>NUCLEOTIDE SEQUENCE [LARGE SCALE GENOMIC DNA]</scope>
    <source>
        <strain evidence="21">DSM 14603 / FGSC 9021 / UM521</strain>
    </source>
</reference>
<feature type="chain" id="PRO_5002229254" description="Chitin deacetylase 3" evidence="18">
    <location>
        <begin position="17"/>
        <end position="425"/>
    </location>
</feature>
<keyword evidence="10" id="KW-0449">Lipoprotein</keyword>
<keyword evidence="11" id="KW-0961">Cell wall biogenesis/degradation</keyword>
<dbReference type="GO" id="GO:0008061">
    <property type="term" value="F:chitin binding"/>
    <property type="evidence" value="ECO:0007669"/>
    <property type="project" value="UniProtKB-KW"/>
</dbReference>
<dbReference type="GO" id="GO:0005886">
    <property type="term" value="C:plasma membrane"/>
    <property type="evidence" value="ECO:0007669"/>
    <property type="project" value="UniProtKB-SubCell"/>
</dbReference>
<dbReference type="PANTHER" id="PTHR10587">
    <property type="entry name" value="GLYCOSYL TRANSFERASE-RELATED"/>
    <property type="match status" value="1"/>
</dbReference>
<dbReference type="Proteomes" id="UP000000561">
    <property type="component" value="Chromosome 1"/>
</dbReference>
<keyword evidence="5" id="KW-0147">Chitin-binding</keyword>
<comment type="catalytic activity">
    <reaction evidence="14">
        <text>[(1-&gt;4)-N-acetyl-beta-D-glucosaminyl](n) + n H2O = chitosan + n acetate</text>
        <dbReference type="Rhea" id="RHEA:10464"/>
        <dbReference type="Rhea" id="RHEA-COMP:9593"/>
        <dbReference type="Rhea" id="RHEA-COMP:9597"/>
        <dbReference type="ChEBI" id="CHEBI:15377"/>
        <dbReference type="ChEBI" id="CHEBI:17029"/>
        <dbReference type="ChEBI" id="CHEBI:30089"/>
        <dbReference type="ChEBI" id="CHEBI:57704"/>
        <dbReference type="EC" id="3.5.1.41"/>
    </reaction>
    <physiologicalReaction direction="left-to-right" evidence="14">
        <dbReference type="Rhea" id="RHEA:10465"/>
    </physiologicalReaction>
</comment>
<gene>
    <name evidence="20" type="ORF">UMAG_00638</name>
</gene>
<dbReference type="EC" id="3.5.1.41" evidence="13"/>
<evidence type="ECO:0000256" key="7">
    <source>
        <dbReference type="ARBA" id="ARBA00023024"/>
    </source>
</evidence>
<evidence type="ECO:0000256" key="2">
    <source>
        <dbReference type="ARBA" id="ARBA00004609"/>
    </source>
</evidence>
<comment type="function">
    <text evidence="15">Hydrolyzes the N-acetamido groups of N-acetyl-D-glucosamine residues in chitin to form chitosan and acetate. Chitosan is required to anchor melanin to the cell wall, for maintenance of cell wall integrity, and for proper cytokinesis. Chitosan offers an advantage during infection as it is less readily detected than chitin by host immunosurveillance mechanisms.</text>
</comment>
<feature type="domain" description="NodB homology" evidence="19">
    <location>
        <begin position="108"/>
        <end position="305"/>
    </location>
</feature>
<evidence type="ECO:0000256" key="5">
    <source>
        <dbReference type="ARBA" id="ARBA00022669"/>
    </source>
</evidence>
<dbReference type="InterPro" id="IPR002509">
    <property type="entry name" value="NODB_dom"/>
</dbReference>
<accession>A0A0D1D1F2</accession>
<keyword evidence="6" id="KW-0165">Cleavage on pair of basic residues</keyword>
<dbReference type="EMBL" id="CM003140">
    <property type="protein sequence ID" value="KIS72223.1"/>
    <property type="molecule type" value="Genomic_DNA"/>
</dbReference>
<evidence type="ECO:0000256" key="17">
    <source>
        <dbReference type="SAM" id="MobiDB-lite"/>
    </source>
</evidence>
<evidence type="ECO:0000256" key="1">
    <source>
        <dbReference type="ARBA" id="ARBA00001941"/>
    </source>
</evidence>
<keyword evidence="9" id="KW-0170">Cobalt</keyword>
<evidence type="ECO:0000313" key="20">
    <source>
        <dbReference type="EMBL" id="KIS72223.1"/>
    </source>
</evidence>
<dbReference type="GO" id="GO:0004099">
    <property type="term" value="F:chitin deacetylase activity"/>
    <property type="evidence" value="ECO:0000318"/>
    <property type="project" value="GO_Central"/>
</dbReference>
<dbReference type="eggNOG" id="ENOG502QZU8">
    <property type="taxonomic scope" value="Eukaryota"/>
</dbReference>
<dbReference type="Gene3D" id="3.20.20.370">
    <property type="entry name" value="Glycoside hydrolase/deacetylase"/>
    <property type="match status" value="1"/>
</dbReference>
<dbReference type="PANTHER" id="PTHR10587:SF135">
    <property type="entry name" value="CHITIN DEACETYLASE 3"/>
    <property type="match status" value="1"/>
</dbReference>
<evidence type="ECO:0000256" key="10">
    <source>
        <dbReference type="ARBA" id="ARBA00023288"/>
    </source>
</evidence>
<keyword evidence="4" id="KW-0325">Glycoprotein</keyword>
<dbReference type="KEGG" id="uma:UMAG_00638"/>
<keyword evidence="21" id="KW-1185">Reference proteome</keyword>
<name>A0A0D1D1F2_MYCMD</name>
<dbReference type="GO" id="GO:0009272">
    <property type="term" value="P:fungal-type cell wall biogenesis"/>
    <property type="evidence" value="ECO:0007669"/>
    <property type="project" value="UniProtKB-ARBA"/>
</dbReference>
<dbReference type="RefSeq" id="XP_011386452.1">
    <property type="nucleotide sequence ID" value="XM_011388150.1"/>
</dbReference>
<keyword evidence="4" id="KW-0472">Membrane</keyword>